<dbReference type="OrthoDB" id="1211624at2759"/>
<dbReference type="InterPro" id="IPR006564">
    <property type="entry name" value="Znf_PMZ"/>
</dbReference>
<dbReference type="GeneID" id="107816405"/>
<keyword evidence="6" id="KW-1185">Reference proteome</keyword>
<dbReference type="KEGG" id="nta:107816405"/>
<dbReference type="RefSeq" id="XP_016497611.1">
    <property type="nucleotide sequence ID" value="XM_016642125.1"/>
</dbReference>
<dbReference type="InterPro" id="IPR007527">
    <property type="entry name" value="Znf_SWIM"/>
</dbReference>
<dbReference type="InterPro" id="IPR018289">
    <property type="entry name" value="MULE_transposase_dom"/>
</dbReference>
<keyword evidence="3" id="KW-0862">Zinc</keyword>
<evidence type="ECO:0000256" key="4">
    <source>
        <dbReference type="PROSITE-ProRule" id="PRU00325"/>
    </source>
</evidence>
<proteinExistence type="predicted"/>
<dbReference type="PROSITE" id="PS50966">
    <property type="entry name" value="ZF_SWIM"/>
    <property type="match status" value="1"/>
</dbReference>
<accession>A0A1S4C924</accession>
<evidence type="ECO:0000259" key="5">
    <source>
        <dbReference type="PROSITE" id="PS50966"/>
    </source>
</evidence>
<organism evidence="6 7">
    <name type="scientific">Nicotiana tabacum</name>
    <name type="common">Common tobacco</name>
    <dbReference type="NCBI Taxonomy" id="4097"/>
    <lineage>
        <taxon>Eukaryota</taxon>
        <taxon>Viridiplantae</taxon>
        <taxon>Streptophyta</taxon>
        <taxon>Embryophyta</taxon>
        <taxon>Tracheophyta</taxon>
        <taxon>Spermatophyta</taxon>
        <taxon>Magnoliopsida</taxon>
        <taxon>eudicotyledons</taxon>
        <taxon>Gunneridae</taxon>
        <taxon>Pentapetalae</taxon>
        <taxon>asterids</taxon>
        <taxon>lamiids</taxon>
        <taxon>Solanales</taxon>
        <taxon>Solanaceae</taxon>
        <taxon>Nicotianoideae</taxon>
        <taxon>Nicotianeae</taxon>
        <taxon>Nicotiana</taxon>
    </lineage>
</organism>
<evidence type="ECO:0000256" key="1">
    <source>
        <dbReference type="ARBA" id="ARBA00022723"/>
    </source>
</evidence>
<keyword evidence="2 4" id="KW-0863">Zinc-finger</keyword>
<keyword evidence="1" id="KW-0479">Metal-binding</keyword>
<protein>
    <recommendedName>
        <fullName evidence="5">SWIM-type domain-containing protein</fullName>
    </recommendedName>
</protein>
<dbReference type="GO" id="GO:0008270">
    <property type="term" value="F:zinc ion binding"/>
    <property type="evidence" value="ECO:0007669"/>
    <property type="project" value="UniProtKB-KW"/>
</dbReference>
<sequence>MASLTVLLRHSGKWNDEGNYIDFSIEGILIKEYASFNDLVASISNQLGIDLSSKSIKIQYKVEGNCTPMEIHNDMGYRVYVELKKENREFGMYPFCITTIEKELVSGGSLNQGDIVKIDEAVQRYDSDTDDTLALDFVNSGEAIGVFELHKDLIISKTNQREVMAGQVYKDKATLKEVMENYAISQRFQFRVDRSNAVSYALLCISEDCEWRFKASSINKSELFKVTEFIDNHTCPLKDKVYEQRQASSSLIGGMIKPKLTNHKRKYTPKDIIDDVKSDLGVDVSYMLAWRAKEKTMNILRGEPADSYKKLPGYLYTMDMTYPGSHIRMGFDHCRPIVVVDGSHLKSYYTGTFISASTLDGAKNGAAWTWFFEQFKIAYGDRENMCIVSDRNESIIKSVSRVYPNVSYFACIWHLWNNVYKKFKKSHTKLSEIYFSMAKAYTQAEFVMEKVDKVDIRVEVYLELAGYGKWVRLYAPVNRGWSMISNIAKSINAALVLARELPIYEFLEEVIPSTEYLHMVNDGGRNYTVDLLERKCVCGRFQVDELPCPHAWAVLKSKFLMPEEYCFNYYKSNTVVMTYDVLVYPLPDRNDWNIPAHVAEEVVIPPKWKRPPGRPKKKRDKPLSELLQPKNQHSCSICGRGGHNKRMYRNAPRNK</sequence>
<dbReference type="PaxDb" id="4097-A0A1S4C924"/>
<dbReference type="STRING" id="4097.A0A1S4C924"/>
<dbReference type="InterPro" id="IPR004332">
    <property type="entry name" value="Transposase_MuDR"/>
</dbReference>
<dbReference type="SMART" id="SM00575">
    <property type="entry name" value="ZnF_PMZ"/>
    <property type="match status" value="1"/>
</dbReference>
<reference evidence="7" key="2">
    <citation type="submission" date="2025-08" db="UniProtKB">
        <authorList>
            <consortium name="RefSeq"/>
        </authorList>
    </citation>
    <scope>IDENTIFICATION</scope>
</reference>
<evidence type="ECO:0000256" key="2">
    <source>
        <dbReference type="ARBA" id="ARBA00022771"/>
    </source>
</evidence>
<dbReference type="PANTHER" id="PTHR31973">
    <property type="entry name" value="POLYPROTEIN, PUTATIVE-RELATED"/>
    <property type="match status" value="1"/>
</dbReference>
<reference evidence="6" key="1">
    <citation type="journal article" date="2014" name="Nat. Commun.">
        <title>The tobacco genome sequence and its comparison with those of tomato and potato.</title>
        <authorList>
            <person name="Sierro N."/>
            <person name="Battey J.N."/>
            <person name="Ouadi S."/>
            <person name="Bakaher N."/>
            <person name="Bovet L."/>
            <person name="Willig A."/>
            <person name="Goepfert S."/>
            <person name="Peitsch M.C."/>
            <person name="Ivanov N.V."/>
        </authorList>
    </citation>
    <scope>NUCLEOTIDE SEQUENCE [LARGE SCALE GENOMIC DNA]</scope>
</reference>
<evidence type="ECO:0000313" key="6">
    <source>
        <dbReference type="Proteomes" id="UP000790787"/>
    </source>
</evidence>
<evidence type="ECO:0000256" key="3">
    <source>
        <dbReference type="ARBA" id="ARBA00022833"/>
    </source>
</evidence>
<dbReference type="Pfam" id="PF03108">
    <property type="entry name" value="DBD_Tnp_Mut"/>
    <property type="match status" value="1"/>
</dbReference>
<dbReference type="PANTHER" id="PTHR31973:SF113">
    <property type="entry name" value="PROTEIN FAR1-RELATED SEQUENCE 5-LIKE"/>
    <property type="match status" value="1"/>
</dbReference>
<evidence type="ECO:0000313" key="7">
    <source>
        <dbReference type="RefSeq" id="XP_016497611.1"/>
    </source>
</evidence>
<dbReference type="Proteomes" id="UP000790787">
    <property type="component" value="Chromosome 18"/>
</dbReference>
<name>A0A1S4C924_TOBAC</name>
<dbReference type="Pfam" id="PF04434">
    <property type="entry name" value="SWIM"/>
    <property type="match status" value="1"/>
</dbReference>
<dbReference type="Pfam" id="PF10551">
    <property type="entry name" value="MULE"/>
    <property type="match status" value="1"/>
</dbReference>
<dbReference type="AlphaFoldDB" id="A0A1S4C924"/>
<gene>
    <name evidence="7" type="primary">LOC107816405</name>
</gene>